<comment type="subcellular location">
    <subcellularLocation>
        <location evidence="5">Cell membrane</location>
        <topology evidence="5">Multi-pass membrane protein</topology>
    </subcellularLocation>
    <subcellularLocation>
        <location evidence="1">Membrane</location>
        <topology evidence="1">Multi-pass membrane protein</topology>
    </subcellularLocation>
</comment>
<feature type="transmembrane region" description="Helical" evidence="5">
    <location>
        <begin position="160"/>
        <end position="186"/>
    </location>
</feature>
<dbReference type="PANTHER" id="PTHR30371:SF0">
    <property type="entry name" value="SEC-INDEPENDENT PROTEIN TRANSLOCASE PROTEIN TATC, CHLOROPLASTIC-RELATED"/>
    <property type="match status" value="1"/>
</dbReference>
<evidence type="ECO:0000256" key="5">
    <source>
        <dbReference type="HAMAP-Rule" id="MF_00902"/>
    </source>
</evidence>
<dbReference type="AlphaFoldDB" id="A0A2H0LMV9"/>
<name>A0A2H0LMV9_9BACT</name>
<keyword evidence="3 5" id="KW-1133">Transmembrane helix</keyword>
<accession>A0A2H0LMV9</accession>
<dbReference type="Pfam" id="PF00902">
    <property type="entry name" value="TatC"/>
    <property type="match status" value="1"/>
</dbReference>
<dbReference type="NCBIfam" id="TIGR00945">
    <property type="entry name" value="tatC"/>
    <property type="match status" value="1"/>
</dbReference>
<reference evidence="6 7" key="1">
    <citation type="submission" date="2017-09" db="EMBL/GenBank/DDBJ databases">
        <title>Depth-based differentiation of microbial function through sediment-hosted aquifers and enrichment of novel symbionts in the deep terrestrial subsurface.</title>
        <authorList>
            <person name="Probst A.J."/>
            <person name="Ladd B."/>
            <person name="Jarett J.K."/>
            <person name="Geller-Mcgrath D.E."/>
            <person name="Sieber C.M."/>
            <person name="Emerson J.B."/>
            <person name="Anantharaman K."/>
            <person name="Thomas B.C."/>
            <person name="Malmstrom R."/>
            <person name="Stieglmeier M."/>
            <person name="Klingl A."/>
            <person name="Woyke T."/>
            <person name="Ryan C.M."/>
            <person name="Banfield J.F."/>
        </authorList>
    </citation>
    <scope>NUCLEOTIDE SEQUENCE [LARGE SCALE GENOMIC DNA]</scope>
    <source>
        <strain evidence="6">CG11_big_fil_rev_8_21_14_0_20_45_26</strain>
    </source>
</reference>
<comment type="subunit">
    <text evidence="5">Forms a complex with TatA.</text>
</comment>
<evidence type="ECO:0000256" key="2">
    <source>
        <dbReference type="ARBA" id="ARBA00022692"/>
    </source>
</evidence>
<sequence>MADDQSNNPRASDFFADHLNELRKRIFLCLSVLIVLAVGCYFISDQIYFFLTQPIRGLSQKLYFLEPYGAFAVKLQITLLSALFFAAPLLLTEIWLFVAPGLYTKEKKAVSLLMAVSIFLFVAGCALAFFAVVPFAIRFFLGFSTPDLQPIISIQQYMEFVAWLSLGFGAAFQAPIFLIGLVWLGVVKTAQINMMRPYVIVGLFVFAALLTPPDPLTQCLLAIPLWGLFEVSYWITKVIGTRKKRSD</sequence>
<keyword evidence="5" id="KW-0813">Transport</keyword>
<comment type="caution">
    <text evidence="6">The sequence shown here is derived from an EMBL/GenBank/DDBJ whole genome shotgun (WGS) entry which is preliminary data.</text>
</comment>
<dbReference type="HAMAP" id="MF_00902">
    <property type="entry name" value="TatC"/>
    <property type="match status" value="1"/>
</dbReference>
<feature type="transmembrane region" description="Helical" evidence="5">
    <location>
        <begin position="110"/>
        <end position="140"/>
    </location>
</feature>
<gene>
    <name evidence="5 6" type="primary">tatC</name>
    <name evidence="6" type="ORF">COV74_07450</name>
</gene>
<evidence type="ECO:0000313" key="6">
    <source>
        <dbReference type="EMBL" id="PIQ85772.1"/>
    </source>
</evidence>
<feature type="transmembrane region" description="Helical" evidence="5">
    <location>
        <begin position="26"/>
        <end position="51"/>
    </location>
</feature>
<dbReference type="PRINTS" id="PR01840">
    <property type="entry name" value="TATCFAMILY"/>
</dbReference>
<keyword evidence="2 5" id="KW-0812">Transmembrane</keyword>
<dbReference type="Proteomes" id="UP000230859">
    <property type="component" value="Unassembled WGS sequence"/>
</dbReference>
<feature type="transmembrane region" description="Helical" evidence="5">
    <location>
        <begin position="215"/>
        <end position="235"/>
    </location>
</feature>
<dbReference type="PANTHER" id="PTHR30371">
    <property type="entry name" value="SEC-INDEPENDENT PROTEIN TRANSLOCASE PROTEIN TATC"/>
    <property type="match status" value="1"/>
</dbReference>
<comment type="similarity">
    <text evidence="5">Belongs to the TatC family.</text>
</comment>
<dbReference type="EMBL" id="PCVY01000061">
    <property type="protein sequence ID" value="PIQ85772.1"/>
    <property type="molecule type" value="Genomic_DNA"/>
</dbReference>
<protein>
    <recommendedName>
        <fullName evidence="5">Sec-independent protein translocase protein TatC</fullName>
    </recommendedName>
</protein>
<evidence type="ECO:0000256" key="3">
    <source>
        <dbReference type="ARBA" id="ARBA00022989"/>
    </source>
</evidence>
<dbReference type="GO" id="GO:0065002">
    <property type="term" value="P:intracellular protein transmembrane transport"/>
    <property type="evidence" value="ECO:0007669"/>
    <property type="project" value="TreeGrafter"/>
</dbReference>
<proteinExistence type="inferred from homology"/>
<feature type="transmembrane region" description="Helical" evidence="5">
    <location>
        <begin position="71"/>
        <end position="98"/>
    </location>
</feature>
<evidence type="ECO:0000256" key="4">
    <source>
        <dbReference type="ARBA" id="ARBA00023136"/>
    </source>
</evidence>
<organism evidence="6 7">
    <name type="scientific">Candidatus Abzuiibacterium crystallinum</name>
    <dbReference type="NCBI Taxonomy" id="1974748"/>
    <lineage>
        <taxon>Bacteria</taxon>
        <taxon>Pseudomonadati</taxon>
        <taxon>Candidatus Omnitrophota</taxon>
        <taxon>Candidatus Abzuiibacterium</taxon>
    </lineage>
</organism>
<feature type="transmembrane region" description="Helical" evidence="5">
    <location>
        <begin position="193"/>
        <end position="209"/>
    </location>
</feature>
<dbReference type="GO" id="GO:0033281">
    <property type="term" value="C:TAT protein transport complex"/>
    <property type="evidence" value="ECO:0007669"/>
    <property type="project" value="UniProtKB-UniRule"/>
</dbReference>
<keyword evidence="4 5" id="KW-0472">Membrane</keyword>
<evidence type="ECO:0000256" key="1">
    <source>
        <dbReference type="ARBA" id="ARBA00004141"/>
    </source>
</evidence>
<dbReference type="InterPro" id="IPR002033">
    <property type="entry name" value="TatC"/>
</dbReference>
<keyword evidence="5" id="KW-0653">Protein transport</keyword>
<comment type="function">
    <text evidence="5">Part of the twin-arginine translocation (Tat) system that transports large folded proteins containing a characteristic twin-arginine motif in their signal peptide across membranes.</text>
</comment>
<keyword evidence="5" id="KW-0811">Translocation</keyword>
<dbReference type="GO" id="GO:0043953">
    <property type="term" value="P:protein transport by the Tat complex"/>
    <property type="evidence" value="ECO:0007669"/>
    <property type="project" value="UniProtKB-UniRule"/>
</dbReference>
<evidence type="ECO:0000313" key="7">
    <source>
        <dbReference type="Proteomes" id="UP000230859"/>
    </source>
</evidence>
<dbReference type="GO" id="GO:0009977">
    <property type="term" value="F:proton motive force dependent protein transmembrane transporter activity"/>
    <property type="evidence" value="ECO:0007669"/>
    <property type="project" value="TreeGrafter"/>
</dbReference>
<keyword evidence="5" id="KW-1003">Cell membrane</keyword>